<dbReference type="SMART" id="SM00953">
    <property type="entry name" value="RES"/>
    <property type="match status" value="1"/>
</dbReference>
<feature type="domain" description="RES" evidence="1">
    <location>
        <begin position="71"/>
        <end position="208"/>
    </location>
</feature>
<dbReference type="EMBL" id="UOFU01000272">
    <property type="protein sequence ID" value="VAX02434.1"/>
    <property type="molecule type" value="Genomic_DNA"/>
</dbReference>
<accession>A0A3B1ARG7</accession>
<sequence>MSRLWASCQGTRHIHPLALSVTRVVKSQEQVATLGLVDSIEEQLMLESLLETSKPPLPETTTRHHYLLSTPFRYPPLPYGSRFGSRLYSGLFYASLTESTALAETAYYRFLFWNGMLTPPPSGRLTTEHTTFSVKVKCDQGVRLEKPPFQQHTNSISHPGDYQVSQSLGDAMRDAQVDAFTYVSARDPDRGINLGCFNLAAIASRTPENLATWTCMTHASQVSFLKAHEQTIHLQFPIECFLVDGRL</sequence>
<dbReference type="AlphaFoldDB" id="A0A3B1ARG7"/>
<evidence type="ECO:0000313" key="2">
    <source>
        <dbReference type="EMBL" id="VAX02434.1"/>
    </source>
</evidence>
<reference evidence="2" key="1">
    <citation type="submission" date="2018-06" db="EMBL/GenBank/DDBJ databases">
        <authorList>
            <person name="Zhirakovskaya E."/>
        </authorList>
    </citation>
    <scope>NUCLEOTIDE SEQUENCE</scope>
</reference>
<evidence type="ECO:0000259" key="1">
    <source>
        <dbReference type="SMART" id="SM00953"/>
    </source>
</evidence>
<proteinExistence type="predicted"/>
<protein>
    <recommendedName>
        <fullName evidence="1">RES domain-containing protein</fullName>
    </recommendedName>
</protein>
<organism evidence="2">
    <name type="scientific">hydrothermal vent metagenome</name>
    <dbReference type="NCBI Taxonomy" id="652676"/>
    <lineage>
        <taxon>unclassified sequences</taxon>
        <taxon>metagenomes</taxon>
        <taxon>ecological metagenomes</taxon>
    </lineage>
</organism>
<feature type="non-terminal residue" evidence="2">
    <location>
        <position position="247"/>
    </location>
</feature>
<dbReference type="Pfam" id="PF08808">
    <property type="entry name" value="RES"/>
    <property type="match status" value="1"/>
</dbReference>
<name>A0A3B1ARG7_9ZZZZ</name>
<dbReference type="InterPro" id="IPR014914">
    <property type="entry name" value="RES_dom"/>
</dbReference>
<gene>
    <name evidence="2" type="ORF">MNBD_GAMMA20-1379</name>
</gene>